<dbReference type="PANTHER" id="PTHR43767:SF1">
    <property type="entry name" value="NONRIBOSOMAL PEPTIDE SYNTHASE PES1 (EUROFUNG)-RELATED"/>
    <property type="match status" value="1"/>
</dbReference>
<evidence type="ECO:0000313" key="4">
    <source>
        <dbReference type="Proteomes" id="UP000619041"/>
    </source>
</evidence>
<name>A0ABQ1S2D0_9SPHN</name>
<dbReference type="InterPro" id="IPR045851">
    <property type="entry name" value="AMP-bd_C_sf"/>
</dbReference>
<dbReference type="Gene3D" id="3.30.300.30">
    <property type="match status" value="1"/>
</dbReference>
<dbReference type="InterPro" id="IPR020845">
    <property type="entry name" value="AMP-binding_CS"/>
</dbReference>
<proteinExistence type="predicted"/>
<dbReference type="InterPro" id="IPR000873">
    <property type="entry name" value="AMP-dep_synth/lig_dom"/>
</dbReference>
<feature type="domain" description="AMP-dependent synthetase/ligase" evidence="1">
    <location>
        <begin position="8"/>
        <end position="361"/>
    </location>
</feature>
<dbReference type="EMBL" id="BMKL01000001">
    <property type="protein sequence ID" value="GGD87119.1"/>
    <property type="molecule type" value="Genomic_DNA"/>
</dbReference>
<dbReference type="Proteomes" id="UP000619041">
    <property type="component" value="Unassembled WGS sequence"/>
</dbReference>
<accession>A0ABQ1S2D0</accession>
<evidence type="ECO:0000259" key="1">
    <source>
        <dbReference type="Pfam" id="PF00501"/>
    </source>
</evidence>
<comment type="caution">
    <text evidence="3">The sequence shown here is derived from an EMBL/GenBank/DDBJ whole genome shotgun (WGS) entry which is preliminary data.</text>
</comment>
<dbReference type="InterPro" id="IPR025110">
    <property type="entry name" value="AMP-bd_C"/>
</dbReference>
<dbReference type="PROSITE" id="PS00455">
    <property type="entry name" value="AMP_BINDING"/>
    <property type="match status" value="1"/>
</dbReference>
<keyword evidence="4" id="KW-1185">Reference proteome</keyword>
<evidence type="ECO:0000259" key="2">
    <source>
        <dbReference type="Pfam" id="PF13193"/>
    </source>
</evidence>
<feature type="domain" description="AMP-binding enzyme C-terminal" evidence="2">
    <location>
        <begin position="417"/>
        <end position="493"/>
    </location>
</feature>
<protein>
    <submittedName>
        <fullName evidence="3">AMP-dependent synthetase</fullName>
    </submittedName>
</protein>
<evidence type="ECO:0000313" key="3">
    <source>
        <dbReference type="EMBL" id="GGD87119.1"/>
    </source>
</evidence>
<sequence>MEVRTQLRRAASYFSSETALVHGDRRLTFAEAWSRGVRLANALADRGLMPGDRIATLETNSIEAVDILLASAIGNFVRVPLYARNRRESHEHMIKSTGCKLALVDRLLGSEIEGLDAEIGSLRRIIVRDDGYEGWLASASEIDPDPAVSPDDYCVIRHTGGTTGKPKGVAYRHRAWMAICAAFFELGPNVNRGDAILHVGPLSHASGFMFLPGWYSGARNVMVDSFDPGSFLDILAREEITHGFVAPTILNAVVHHEGASRRSFPKLKYLLSASAPISESTLRKSADLFGEHVLHSAYGQTEILPVAGMGPDAWFSTLDGSSPISAVGRPMPLVDVEIRDEAGTVLGPGEPGEIVARYEGVQMDGFWDDPEETARRMVDGWIKTGDIGTLDANGLLYLLDRSNDMIVSGGFNIYPNEIENVIAEHPHVIEVAVFGIPHKKWGETPLAMVRLTQDATVTEADIIELVRTRLGSTKKPSRVEFTLDPLPLSNVGKVLRSKLREPYWAGHDHRVAGA</sequence>
<dbReference type="PANTHER" id="PTHR43767">
    <property type="entry name" value="LONG-CHAIN-FATTY-ACID--COA LIGASE"/>
    <property type="match status" value="1"/>
</dbReference>
<dbReference type="Pfam" id="PF13193">
    <property type="entry name" value="AMP-binding_C"/>
    <property type="match status" value="1"/>
</dbReference>
<reference evidence="4" key="1">
    <citation type="journal article" date="2019" name="Int. J. Syst. Evol. Microbiol.">
        <title>The Global Catalogue of Microorganisms (GCM) 10K type strain sequencing project: providing services to taxonomists for standard genome sequencing and annotation.</title>
        <authorList>
            <consortium name="The Broad Institute Genomics Platform"/>
            <consortium name="The Broad Institute Genome Sequencing Center for Infectious Disease"/>
            <person name="Wu L."/>
            <person name="Ma J."/>
        </authorList>
    </citation>
    <scope>NUCLEOTIDE SEQUENCE [LARGE SCALE GENOMIC DNA]</scope>
    <source>
        <strain evidence="4">CGMCC 1.15959</strain>
    </source>
</reference>
<dbReference type="InterPro" id="IPR042099">
    <property type="entry name" value="ANL_N_sf"/>
</dbReference>
<dbReference type="InterPro" id="IPR050237">
    <property type="entry name" value="ATP-dep_AMP-bd_enzyme"/>
</dbReference>
<dbReference type="SUPFAM" id="SSF56801">
    <property type="entry name" value="Acetyl-CoA synthetase-like"/>
    <property type="match status" value="1"/>
</dbReference>
<dbReference type="Gene3D" id="3.40.50.12780">
    <property type="entry name" value="N-terminal domain of ligase-like"/>
    <property type="match status" value="1"/>
</dbReference>
<organism evidence="3 4">
    <name type="scientific">Tsuneonella deserti</name>
    <dbReference type="NCBI Taxonomy" id="2035528"/>
    <lineage>
        <taxon>Bacteria</taxon>
        <taxon>Pseudomonadati</taxon>
        <taxon>Pseudomonadota</taxon>
        <taxon>Alphaproteobacteria</taxon>
        <taxon>Sphingomonadales</taxon>
        <taxon>Erythrobacteraceae</taxon>
        <taxon>Tsuneonella</taxon>
    </lineage>
</organism>
<gene>
    <name evidence="3" type="ORF">GCM10011515_03260</name>
</gene>
<dbReference type="Pfam" id="PF00501">
    <property type="entry name" value="AMP-binding"/>
    <property type="match status" value="1"/>
</dbReference>
<dbReference type="RefSeq" id="WP_188643540.1">
    <property type="nucleotide sequence ID" value="NZ_BMKL01000001.1"/>
</dbReference>